<protein>
    <submittedName>
        <fullName evidence="1">Uncharacterized protein</fullName>
    </submittedName>
</protein>
<comment type="caution">
    <text evidence="1">The sequence shown here is derived from an EMBL/GenBank/DDBJ whole genome shotgun (WGS) entry which is preliminary data.</text>
</comment>
<accession>A0A3E2N0Z5</accession>
<dbReference type="RefSeq" id="WP_261898991.1">
    <property type="nucleotide sequence ID" value="NZ_BQLC01000144.1"/>
</dbReference>
<evidence type="ECO:0000313" key="2">
    <source>
        <dbReference type="Proteomes" id="UP000257451"/>
    </source>
</evidence>
<dbReference type="Proteomes" id="UP000257451">
    <property type="component" value="Unassembled WGS sequence"/>
</dbReference>
<proteinExistence type="predicted"/>
<gene>
    <name evidence="1" type="ORF">DAVIS_00918</name>
</gene>
<sequence length="44" mass="4396">MSFLTTQPETLAVANVARVVTDTASHAQDAVAGAAAASRGGRPQ</sequence>
<dbReference type="EMBL" id="PEDF01000023">
    <property type="protein sequence ID" value="RFZ46404.1"/>
    <property type="molecule type" value="Genomic_DNA"/>
</dbReference>
<reference evidence="1 2" key="1">
    <citation type="journal article" date="2018" name="Sci. Rep.">
        <title>Extensive genomic diversity among Mycobacterium marinum strains revealed by whole genome sequencing.</title>
        <authorList>
            <person name="Das S."/>
            <person name="Pettersson B.M."/>
            <person name="Behra P.R."/>
            <person name="Mallick A."/>
            <person name="Cheramie M."/>
            <person name="Ramesh M."/>
            <person name="Shirreff L."/>
            <person name="DuCote T."/>
            <person name="Dasgupta S."/>
            <person name="Ennis D.G."/>
            <person name="Kirsebom L.A."/>
        </authorList>
    </citation>
    <scope>NUCLEOTIDE SEQUENCE [LARGE SCALE GENOMIC DNA]</scope>
    <source>
        <strain evidence="1 2">Davis1</strain>
    </source>
</reference>
<name>A0A3E2N0Z5_MYCMR</name>
<dbReference type="AlphaFoldDB" id="A0A3E2N0Z5"/>
<evidence type="ECO:0000313" key="1">
    <source>
        <dbReference type="EMBL" id="RFZ46404.1"/>
    </source>
</evidence>
<organism evidence="1 2">
    <name type="scientific">Mycobacterium marinum</name>
    <dbReference type="NCBI Taxonomy" id="1781"/>
    <lineage>
        <taxon>Bacteria</taxon>
        <taxon>Bacillati</taxon>
        <taxon>Actinomycetota</taxon>
        <taxon>Actinomycetes</taxon>
        <taxon>Mycobacteriales</taxon>
        <taxon>Mycobacteriaceae</taxon>
        <taxon>Mycobacterium</taxon>
        <taxon>Mycobacterium ulcerans group</taxon>
    </lineage>
</organism>